<proteinExistence type="inferred from homology"/>
<feature type="transmembrane region" description="Helical" evidence="8">
    <location>
        <begin position="237"/>
        <end position="256"/>
    </location>
</feature>
<dbReference type="EMBL" id="CP001931">
    <property type="protein sequence ID" value="ADC90194.1"/>
    <property type="molecule type" value="Genomic_DNA"/>
</dbReference>
<sequence>MAHEGTHAAHHETSPWGLPTGLVPLFLSLAAVAYFGWHQPLLALVLGGVGLVLFVLGVTGWAAEYFSRGKDEGLGFQGIIWFVFAEVVIFGSVIAGFWTARVTHATEWVTKWIPEGGMNLSLVALLTVILWISSYTIWRAEKSLEHGDVNGYRLWLIATMVLGSLFILLHALEWNHLWQKGFTISANMYGTGFYTLTGIHASHVLVGIGMQLILLLNSSRALGKITPIRAASYYWHFVDLAWLLVAGTAYIVGSYGRF</sequence>
<evidence type="ECO:0000256" key="8">
    <source>
        <dbReference type="SAM" id="Phobius"/>
    </source>
</evidence>
<dbReference type="InterPro" id="IPR035973">
    <property type="entry name" value="Cyt_c_oxidase_su3-like_sf"/>
</dbReference>
<name>D3SN64_THEAH</name>
<feature type="transmembrane region" description="Helical" evidence="8">
    <location>
        <begin position="78"/>
        <end position="100"/>
    </location>
</feature>
<dbReference type="KEGG" id="tal:Thal_1565"/>
<dbReference type="PANTHER" id="PTHR11403">
    <property type="entry name" value="CYTOCHROME C OXIDASE SUBUNIT III"/>
    <property type="match status" value="1"/>
</dbReference>
<dbReference type="STRING" id="638303.Thal_1565"/>
<dbReference type="SUPFAM" id="SSF81452">
    <property type="entry name" value="Cytochrome c oxidase subunit III-like"/>
    <property type="match status" value="1"/>
</dbReference>
<protein>
    <submittedName>
        <fullName evidence="10">Cytochrome c oxidase subunit III</fullName>
    </submittedName>
</protein>
<keyword evidence="3" id="KW-1003">Cell membrane</keyword>
<evidence type="ECO:0000256" key="5">
    <source>
        <dbReference type="ARBA" id="ARBA00022989"/>
    </source>
</evidence>
<dbReference type="RefSeq" id="WP_012992600.1">
    <property type="nucleotide sequence ID" value="NC_013894.1"/>
</dbReference>
<evidence type="ECO:0000259" key="9">
    <source>
        <dbReference type="PROSITE" id="PS50253"/>
    </source>
</evidence>
<dbReference type="InterPro" id="IPR013833">
    <property type="entry name" value="Cyt_c_oxidase_su3_a-hlx"/>
</dbReference>
<evidence type="ECO:0000256" key="3">
    <source>
        <dbReference type="ARBA" id="ARBA00022475"/>
    </source>
</evidence>
<organism evidence="10 11">
    <name type="scientific">Thermocrinis albus (strain DSM 14484 / JCM 11386 / HI 11/12)</name>
    <dbReference type="NCBI Taxonomy" id="638303"/>
    <lineage>
        <taxon>Bacteria</taxon>
        <taxon>Pseudomonadati</taxon>
        <taxon>Aquificota</taxon>
        <taxon>Aquificia</taxon>
        <taxon>Aquificales</taxon>
        <taxon>Aquificaceae</taxon>
        <taxon>Thermocrinis</taxon>
    </lineage>
</organism>
<feature type="transmembrane region" description="Helical" evidence="8">
    <location>
        <begin position="16"/>
        <end position="35"/>
    </location>
</feature>
<keyword evidence="6 8" id="KW-0472">Membrane</keyword>
<gene>
    <name evidence="10" type="ordered locus">Thal_1565</name>
</gene>
<dbReference type="eggNOG" id="COG1845">
    <property type="taxonomic scope" value="Bacteria"/>
</dbReference>
<keyword evidence="11" id="KW-1185">Reference proteome</keyword>
<feature type="transmembrane region" description="Helical" evidence="8">
    <location>
        <begin position="41"/>
        <end position="66"/>
    </location>
</feature>
<feature type="transmembrane region" description="Helical" evidence="8">
    <location>
        <begin position="120"/>
        <end position="140"/>
    </location>
</feature>
<dbReference type="InterPro" id="IPR000298">
    <property type="entry name" value="Cyt_c_oxidase-like_su3"/>
</dbReference>
<dbReference type="GO" id="GO:0005886">
    <property type="term" value="C:plasma membrane"/>
    <property type="evidence" value="ECO:0007669"/>
    <property type="project" value="UniProtKB-SubCell"/>
</dbReference>
<dbReference type="Pfam" id="PF00510">
    <property type="entry name" value="COX3"/>
    <property type="match status" value="1"/>
</dbReference>
<evidence type="ECO:0000313" key="11">
    <source>
        <dbReference type="Proteomes" id="UP000002043"/>
    </source>
</evidence>
<dbReference type="Gene3D" id="1.20.120.80">
    <property type="entry name" value="Cytochrome c oxidase, subunit III, four-helix bundle"/>
    <property type="match status" value="1"/>
</dbReference>
<feature type="domain" description="Heme-copper oxidase subunit III family profile" evidence="9">
    <location>
        <begin position="12"/>
        <end position="254"/>
    </location>
</feature>
<evidence type="ECO:0000256" key="6">
    <source>
        <dbReference type="ARBA" id="ARBA00023136"/>
    </source>
</evidence>
<evidence type="ECO:0000256" key="1">
    <source>
        <dbReference type="ARBA" id="ARBA00004651"/>
    </source>
</evidence>
<evidence type="ECO:0000256" key="2">
    <source>
        <dbReference type="ARBA" id="ARBA00010581"/>
    </source>
</evidence>
<dbReference type="InterPro" id="IPR024791">
    <property type="entry name" value="Cyt_c/ubiquinol_Oxase_su3"/>
</dbReference>
<evidence type="ECO:0000256" key="4">
    <source>
        <dbReference type="ARBA" id="ARBA00022692"/>
    </source>
</evidence>
<evidence type="ECO:0000313" key="10">
    <source>
        <dbReference type="EMBL" id="ADC90194.1"/>
    </source>
</evidence>
<reference evidence="11" key="1">
    <citation type="journal article" date="2010" name="Stand. Genomic Sci.">
        <title>Complete genome sequence of Thermocrinis albus type strain (HI 11/12T).</title>
        <authorList>
            <person name="Wirth R."/>
            <person name="Sikorski J."/>
            <person name="Brambilla E."/>
            <person name="Misra M."/>
            <person name="Lapidus A."/>
            <person name="Copeland A."/>
            <person name="Nolan M."/>
            <person name="Lucas S."/>
            <person name="Chen F."/>
            <person name="Tice H."/>
            <person name="Cheng J.F."/>
            <person name="Han C."/>
            <person name="Detter J.C."/>
            <person name="Tapia R."/>
            <person name="Bruce D."/>
            <person name="Goodwin L."/>
            <person name="Pitluck S."/>
            <person name="Pati A."/>
            <person name="Anderson I."/>
            <person name="Ivanova N."/>
            <person name="Mavromatis K."/>
            <person name="Mikhailova N."/>
            <person name="Chen A."/>
            <person name="Palaniappan K."/>
            <person name="Bilek Y."/>
            <person name="Hader T."/>
            <person name="Land M."/>
            <person name="Hauser L."/>
            <person name="Chang Y.J."/>
            <person name="Jeffries C.D."/>
            <person name="Tindall B.J."/>
            <person name="Rohde M."/>
            <person name="Goker M."/>
            <person name="Bristow J."/>
            <person name="Eisen J.A."/>
            <person name="Markowitz V."/>
            <person name="Hugenholtz P."/>
            <person name="Kyrpides N.C."/>
            <person name="Klenk H.P."/>
        </authorList>
    </citation>
    <scope>NUCLEOTIDE SEQUENCE [LARGE SCALE GENOMIC DNA]</scope>
    <source>
        <strain evidence="11">DSM 14484 / JCM 11386 / HI 11/12</strain>
    </source>
</reference>
<dbReference type="GO" id="GO:0004129">
    <property type="term" value="F:cytochrome-c oxidase activity"/>
    <property type="evidence" value="ECO:0007669"/>
    <property type="project" value="InterPro"/>
</dbReference>
<comment type="similarity">
    <text evidence="2 7">Belongs to the cytochrome c oxidase subunit 3 family.</text>
</comment>
<dbReference type="CDD" id="cd00386">
    <property type="entry name" value="Heme_Cu_Oxidase_III_like"/>
    <property type="match status" value="1"/>
</dbReference>
<accession>D3SN64</accession>
<keyword evidence="4 7" id="KW-0812">Transmembrane</keyword>
<dbReference type="GO" id="GO:0019646">
    <property type="term" value="P:aerobic electron transport chain"/>
    <property type="evidence" value="ECO:0007669"/>
    <property type="project" value="InterPro"/>
</dbReference>
<dbReference type="HOGENOM" id="CLU_044071_2_0_0"/>
<feature type="transmembrane region" description="Helical" evidence="8">
    <location>
        <begin position="192"/>
        <end position="216"/>
    </location>
</feature>
<dbReference type="OrthoDB" id="9810850at2"/>
<keyword evidence="5 8" id="KW-1133">Transmembrane helix</keyword>
<dbReference type="PROSITE" id="PS50253">
    <property type="entry name" value="COX3"/>
    <property type="match status" value="1"/>
</dbReference>
<feature type="transmembrane region" description="Helical" evidence="8">
    <location>
        <begin position="152"/>
        <end position="172"/>
    </location>
</feature>
<dbReference type="PANTHER" id="PTHR11403:SF2">
    <property type="entry name" value="CYTOCHROME BO(3) UBIQUINOL OXIDASE SUBUNIT 3"/>
    <property type="match status" value="1"/>
</dbReference>
<dbReference type="AlphaFoldDB" id="D3SN64"/>
<evidence type="ECO:0000256" key="7">
    <source>
        <dbReference type="RuleBase" id="RU003376"/>
    </source>
</evidence>
<dbReference type="Proteomes" id="UP000002043">
    <property type="component" value="Chromosome"/>
</dbReference>
<comment type="subcellular location">
    <subcellularLocation>
        <location evidence="1 7">Cell membrane</location>
        <topology evidence="1 7">Multi-pass membrane protein</topology>
    </subcellularLocation>
</comment>